<dbReference type="HOGENOM" id="CLU_2706539_0_0_1"/>
<evidence type="ECO:0000313" key="2">
    <source>
        <dbReference type="EMBL" id="AEO64013.1"/>
    </source>
</evidence>
<evidence type="ECO:0000313" key="3">
    <source>
        <dbReference type="Proteomes" id="UP000008181"/>
    </source>
</evidence>
<dbReference type="KEGG" id="ttt:THITE_2109684"/>
<evidence type="ECO:0000256" key="1">
    <source>
        <dbReference type="SAM" id="MobiDB-lite"/>
    </source>
</evidence>
<accession>G2QXI8</accession>
<sequence>MVTASFVDAPSQMQKQRRAANPTPCMCGQASQRDPPNCLAEKPDPTGRANDAFPLAWVVCMLPLQATAVARRR</sequence>
<dbReference type="GeneID" id="11515390"/>
<keyword evidence="3" id="KW-1185">Reference proteome</keyword>
<proteinExistence type="predicted"/>
<organism evidence="2 3">
    <name type="scientific">Thermothielavioides terrestris (strain ATCC 38088 / NRRL 8126)</name>
    <name type="common">Thielavia terrestris</name>
    <dbReference type="NCBI Taxonomy" id="578455"/>
    <lineage>
        <taxon>Eukaryota</taxon>
        <taxon>Fungi</taxon>
        <taxon>Dikarya</taxon>
        <taxon>Ascomycota</taxon>
        <taxon>Pezizomycotina</taxon>
        <taxon>Sordariomycetes</taxon>
        <taxon>Sordariomycetidae</taxon>
        <taxon>Sordariales</taxon>
        <taxon>Chaetomiaceae</taxon>
        <taxon>Thermothielavioides</taxon>
        <taxon>Thermothielavioides terrestris</taxon>
    </lineage>
</organism>
<dbReference type="AlphaFoldDB" id="G2QXI8"/>
<name>G2QXI8_THETT</name>
<gene>
    <name evidence="2" type="ORF">THITE_2109684</name>
</gene>
<feature type="region of interest" description="Disordered" evidence="1">
    <location>
        <begin position="1"/>
        <end position="46"/>
    </location>
</feature>
<dbReference type="RefSeq" id="XP_003650349.1">
    <property type="nucleotide sequence ID" value="XM_003650301.1"/>
</dbReference>
<dbReference type="Proteomes" id="UP000008181">
    <property type="component" value="Chromosome 1"/>
</dbReference>
<protein>
    <submittedName>
        <fullName evidence="2">Uncharacterized protein</fullName>
    </submittedName>
</protein>
<reference evidence="2 3" key="1">
    <citation type="journal article" date="2011" name="Nat. Biotechnol.">
        <title>Comparative genomic analysis of the thermophilic biomass-degrading fungi Myceliophthora thermophila and Thielavia terrestris.</title>
        <authorList>
            <person name="Berka R.M."/>
            <person name="Grigoriev I.V."/>
            <person name="Otillar R."/>
            <person name="Salamov A."/>
            <person name="Grimwood J."/>
            <person name="Reid I."/>
            <person name="Ishmael N."/>
            <person name="John T."/>
            <person name="Darmond C."/>
            <person name="Moisan M.-C."/>
            <person name="Henrissat B."/>
            <person name="Coutinho P.M."/>
            <person name="Lombard V."/>
            <person name="Natvig D.O."/>
            <person name="Lindquist E."/>
            <person name="Schmutz J."/>
            <person name="Lucas S."/>
            <person name="Harris P."/>
            <person name="Powlowski J."/>
            <person name="Bellemare A."/>
            <person name="Taylor D."/>
            <person name="Butler G."/>
            <person name="de Vries R.P."/>
            <person name="Allijn I.E."/>
            <person name="van den Brink J."/>
            <person name="Ushinsky S."/>
            <person name="Storms R."/>
            <person name="Powell A.J."/>
            <person name="Paulsen I.T."/>
            <person name="Elbourne L.D.H."/>
            <person name="Baker S.E."/>
            <person name="Magnuson J."/>
            <person name="LaBoissiere S."/>
            <person name="Clutterbuck A.J."/>
            <person name="Martinez D."/>
            <person name="Wogulis M."/>
            <person name="de Leon A.L."/>
            <person name="Rey M.W."/>
            <person name="Tsang A."/>
        </authorList>
    </citation>
    <scope>NUCLEOTIDE SEQUENCE [LARGE SCALE GENOMIC DNA]</scope>
    <source>
        <strain evidence="3">ATCC 38088 / NRRL 8126</strain>
    </source>
</reference>
<dbReference type="EMBL" id="CP003009">
    <property type="protein sequence ID" value="AEO64013.1"/>
    <property type="molecule type" value="Genomic_DNA"/>
</dbReference>